<dbReference type="Pfam" id="PF13183">
    <property type="entry name" value="Fer4_8"/>
    <property type="match status" value="1"/>
</dbReference>
<dbReference type="InterPro" id="IPR004017">
    <property type="entry name" value="Cys_rich_dom"/>
</dbReference>
<feature type="domain" description="4Fe-4S ferredoxin-type" evidence="7">
    <location>
        <begin position="14"/>
        <end position="43"/>
    </location>
</feature>
<keyword evidence="1 6" id="KW-0004">4Fe-4S</keyword>
<dbReference type="InterPro" id="IPR017896">
    <property type="entry name" value="4Fe4S_Fe-S-bd"/>
</dbReference>
<dbReference type="SUPFAM" id="SSF46548">
    <property type="entry name" value="alpha-helical ferredoxin"/>
    <property type="match status" value="1"/>
</dbReference>
<keyword evidence="2 6" id="KW-0479">Metal-binding</keyword>
<keyword evidence="4 6" id="KW-0408">Iron</keyword>
<evidence type="ECO:0000256" key="1">
    <source>
        <dbReference type="ARBA" id="ARBA00022485"/>
    </source>
</evidence>
<evidence type="ECO:0000256" key="6">
    <source>
        <dbReference type="PIRNR" id="PIRNR000139"/>
    </source>
</evidence>
<dbReference type="Gene3D" id="1.10.1060.10">
    <property type="entry name" value="Alpha-helical ferredoxin"/>
    <property type="match status" value="1"/>
</dbReference>
<comment type="catalytic activity">
    <reaction evidence="6">
        <text>glycolate + A = glyoxylate + AH2</text>
        <dbReference type="Rhea" id="RHEA:21264"/>
        <dbReference type="ChEBI" id="CHEBI:13193"/>
        <dbReference type="ChEBI" id="CHEBI:17499"/>
        <dbReference type="ChEBI" id="CHEBI:29805"/>
        <dbReference type="ChEBI" id="CHEBI:36655"/>
        <dbReference type="EC" id="1.1.99.14"/>
    </reaction>
</comment>
<dbReference type="PIRSF" id="PIRSF000139">
    <property type="entry name" value="Glc_ox_4Fe-4S"/>
    <property type="match status" value="1"/>
</dbReference>
<organism evidence="8 9">
    <name type="scientific">Hydrogenimonas cancrithermarum</name>
    <dbReference type="NCBI Taxonomy" id="2993563"/>
    <lineage>
        <taxon>Bacteria</taxon>
        <taxon>Pseudomonadati</taxon>
        <taxon>Campylobacterota</taxon>
        <taxon>Epsilonproteobacteria</taxon>
        <taxon>Campylobacterales</taxon>
        <taxon>Hydrogenimonadaceae</taxon>
        <taxon>Hydrogenimonas</taxon>
    </lineage>
</organism>
<comment type="cofactor">
    <cofactor evidence="6">
        <name>[4Fe-4S] cluster</name>
        <dbReference type="ChEBI" id="CHEBI:49883"/>
    </cofactor>
    <text evidence="6">Binds 2 [4Fe-4S] clusters.</text>
</comment>
<comment type="catalytic activity">
    <reaction evidence="6">
        <text>(R)-lactate + A = pyruvate + AH2</text>
        <dbReference type="Rhea" id="RHEA:15089"/>
        <dbReference type="ChEBI" id="CHEBI:13193"/>
        <dbReference type="ChEBI" id="CHEBI:15361"/>
        <dbReference type="ChEBI" id="CHEBI:16004"/>
        <dbReference type="ChEBI" id="CHEBI:17499"/>
    </reaction>
</comment>
<sequence>MGEGFTVSEPKNLFEYTKISDDCIKCGKCIPVCTIHQVNPDEVTSPRGFIDLLGAHERGELELDRTAKNIFESCFLCTNCVDVCPNDLPTDMVIEEVRKEIADKYGIAWFKRLFFFLLRHRKIMDIASKLGYVFKSCAVQTDEKRGGLIPRFNLPIIKKDRLLPSMASRSVLNSYPENIDHGGKGRVAIFIGCLANYNYTGIGHGLVKILKALEIDVFFAKEQKCCSAPAYFTGDFRTVEILTKQNIEYFESFIDDVDAIIVPEATCSAMIKHDWAVFFRNRGEEEWAARAEKLNEKIFMATEWLANHTKLPEVLKEKGVKSDLLVTYHDPCHARKVQGIYKEPRNLIQQNYELKEMSDPNRCCGFGGVTIQTEKFHLAEAAGKPKAAMIDATGADIVAAECSACRMQLGNALYQADSKAIFKNPIELIADALEASDA</sequence>
<dbReference type="EC" id="1.1.99.14" evidence="6"/>
<dbReference type="PANTHER" id="PTHR32479">
    <property type="entry name" value="GLYCOLATE OXIDASE IRON-SULFUR SUBUNIT"/>
    <property type="match status" value="1"/>
</dbReference>
<dbReference type="InterPro" id="IPR009051">
    <property type="entry name" value="Helical_ferredxn"/>
</dbReference>
<evidence type="ECO:0000259" key="7">
    <source>
        <dbReference type="PROSITE" id="PS51379"/>
    </source>
</evidence>
<dbReference type="InterPro" id="IPR017900">
    <property type="entry name" value="4Fe4S_Fe_S_CS"/>
</dbReference>
<evidence type="ECO:0000313" key="8">
    <source>
        <dbReference type="EMBL" id="BDY12635.1"/>
    </source>
</evidence>
<dbReference type="PROSITE" id="PS51379">
    <property type="entry name" value="4FE4S_FER_2"/>
    <property type="match status" value="2"/>
</dbReference>
<gene>
    <name evidence="8" type="ORF">HCR_09470</name>
</gene>
<dbReference type="PROSITE" id="PS00198">
    <property type="entry name" value="4FE4S_FER_1"/>
    <property type="match status" value="1"/>
</dbReference>
<evidence type="ECO:0000256" key="2">
    <source>
        <dbReference type="ARBA" id="ARBA00022723"/>
    </source>
</evidence>
<dbReference type="InterPro" id="IPR012257">
    <property type="entry name" value="Glc_ox_4Fe-4S"/>
</dbReference>
<keyword evidence="9" id="KW-1185">Reference proteome</keyword>
<keyword evidence="5 6" id="KW-0411">Iron-sulfur</keyword>
<evidence type="ECO:0000256" key="5">
    <source>
        <dbReference type="ARBA" id="ARBA00023014"/>
    </source>
</evidence>
<feature type="domain" description="4Fe-4S ferredoxin-type" evidence="7">
    <location>
        <begin position="64"/>
        <end position="95"/>
    </location>
</feature>
<evidence type="ECO:0000313" key="9">
    <source>
        <dbReference type="Proteomes" id="UP001321445"/>
    </source>
</evidence>
<protein>
    <recommendedName>
        <fullName evidence="6">Glycolate oxidase iron-sulfur subunit</fullName>
        <ecNumber evidence="6">1.1.99.14</ecNumber>
    </recommendedName>
</protein>
<keyword evidence="3" id="KW-0677">Repeat</keyword>
<keyword evidence="6" id="KW-0249">Electron transport</keyword>
<reference evidence="8 9" key="1">
    <citation type="submission" date="2023-03" db="EMBL/GenBank/DDBJ databases">
        <title>Description of Hydrogenimonas sp. ISO32.</title>
        <authorList>
            <person name="Mino S."/>
            <person name="Fukazawa S."/>
            <person name="Sawabe T."/>
        </authorList>
    </citation>
    <scope>NUCLEOTIDE SEQUENCE [LARGE SCALE GENOMIC DNA]</scope>
    <source>
        <strain evidence="8 9">ISO32</strain>
    </source>
</reference>
<evidence type="ECO:0000256" key="3">
    <source>
        <dbReference type="ARBA" id="ARBA00022737"/>
    </source>
</evidence>
<keyword evidence="6" id="KW-0813">Transport</keyword>
<dbReference type="Proteomes" id="UP001321445">
    <property type="component" value="Chromosome"/>
</dbReference>
<dbReference type="EMBL" id="AP027370">
    <property type="protein sequence ID" value="BDY12635.1"/>
    <property type="molecule type" value="Genomic_DNA"/>
</dbReference>
<name>A0ABN6WU43_9BACT</name>
<dbReference type="Pfam" id="PF02754">
    <property type="entry name" value="CCG"/>
    <property type="match status" value="2"/>
</dbReference>
<comment type="function">
    <text evidence="6">Component of a complex that catalyzes the oxidation of glycolate to glyoxylate.</text>
</comment>
<evidence type="ECO:0000256" key="4">
    <source>
        <dbReference type="ARBA" id="ARBA00023004"/>
    </source>
</evidence>
<proteinExistence type="predicted"/>
<dbReference type="PANTHER" id="PTHR32479:SF20">
    <property type="entry name" value="GLYCOLATE OXIDASE IRON-SULFUR SUBUNIT"/>
    <property type="match status" value="1"/>
</dbReference>
<accession>A0ABN6WU43</accession>